<comment type="caution">
    <text evidence="2">The sequence shown here is derived from an EMBL/GenBank/DDBJ whole genome shotgun (WGS) entry which is preliminary data.</text>
</comment>
<reference evidence="2 3" key="1">
    <citation type="submission" date="2020-02" db="EMBL/GenBank/DDBJ databases">
        <title>Draft genome sequence of Haematococcus lacustris strain NIES-144.</title>
        <authorList>
            <person name="Morimoto D."/>
            <person name="Nakagawa S."/>
            <person name="Yoshida T."/>
            <person name="Sawayama S."/>
        </authorList>
    </citation>
    <scope>NUCLEOTIDE SEQUENCE [LARGE SCALE GENOMIC DNA]</scope>
    <source>
        <strain evidence="2 3">NIES-144</strain>
    </source>
</reference>
<evidence type="ECO:0000313" key="3">
    <source>
        <dbReference type="Proteomes" id="UP000485058"/>
    </source>
</evidence>
<keyword evidence="3" id="KW-1185">Reference proteome</keyword>
<dbReference type="Proteomes" id="UP000485058">
    <property type="component" value="Unassembled WGS sequence"/>
</dbReference>
<evidence type="ECO:0000313" key="2">
    <source>
        <dbReference type="EMBL" id="GFH13715.1"/>
    </source>
</evidence>
<proteinExistence type="predicted"/>
<sequence>MSCVAMDKAGWLWVSSFMASCAWCQQGQGGVCSPCGSCNVCQLHHDRHNAAEEIAGCERYACGTQTKLQTPHVLRAWLHWAPIMGYIGGRRPFWENMGRTWGLHA</sequence>
<organism evidence="2 3">
    <name type="scientific">Haematococcus lacustris</name>
    <name type="common">Green alga</name>
    <name type="synonym">Haematococcus pluvialis</name>
    <dbReference type="NCBI Taxonomy" id="44745"/>
    <lineage>
        <taxon>Eukaryota</taxon>
        <taxon>Viridiplantae</taxon>
        <taxon>Chlorophyta</taxon>
        <taxon>core chlorophytes</taxon>
        <taxon>Chlorophyceae</taxon>
        <taxon>CS clade</taxon>
        <taxon>Chlamydomonadales</taxon>
        <taxon>Haematococcaceae</taxon>
        <taxon>Haematococcus</taxon>
    </lineage>
</organism>
<accession>A0A699YWX2</accession>
<protein>
    <submittedName>
        <fullName evidence="2">Uncharacterized protein</fullName>
    </submittedName>
</protein>
<keyword evidence="1" id="KW-0732">Signal</keyword>
<feature type="signal peptide" evidence="1">
    <location>
        <begin position="1"/>
        <end position="24"/>
    </location>
</feature>
<gene>
    <name evidence="2" type="ORF">HaLaN_09652</name>
</gene>
<feature type="chain" id="PRO_5025588171" evidence="1">
    <location>
        <begin position="25"/>
        <end position="105"/>
    </location>
</feature>
<dbReference type="EMBL" id="BLLF01000644">
    <property type="protein sequence ID" value="GFH13715.1"/>
    <property type="molecule type" value="Genomic_DNA"/>
</dbReference>
<name>A0A699YWX2_HAELA</name>
<dbReference type="AlphaFoldDB" id="A0A699YWX2"/>
<evidence type="ECO:0000256" key="1">
    <source>
        <dbReference type="SAM" id="SignalP"/>
    </source>
</evidence>